<dbReference type="Proteomes" id="UP000996601">
    <property type="component" value="Unassembled WGS sequence"/>
</dbReference>
<gene>
    <name evidence="1" type="ORF">GB927_021190</name>
</gene>
<sequence>MAQSSGTFEVEEVFTEQHDLLVLSLGFISPENPLDILHFACGRTRSGQIPPLIEDLLYIARTDQDLACDSRDLIALAATPEGIALHLTEAGAEALRLPQQTLFRFDRHPHLLPQAAALLTAMSAAGQEQVAP</sequence>
<accession>A0ABT1RBJ6</accession>
<organism evidence="1 2">
    <name type="scientific">Shinella lacus</name>
    <dbReference type="NCBI Taxonomy" id="2654216"/>
    <lineage>
        <taxon>Bacteria</taxon>
        <taxon>Pseudomonadati</taxon>
        <taxon>Pseudomonadota</taxon>
        <taxon>Alphaproteobacteria</taxon>
        <taxon>Hyphomicrobiales</taxon>
        <taxon>Rhizobiaceae</taxon>
        <taxon>Shinella</taxon>
    </lineage>
</organism>
<dbReference type="EMBL" id="WHSB02000008">
    <property type="protein sequence ID" value="MCQ4632572.1"/>
    <property type="molecule type" value="Genomic_DNA"/>
</dbReference>
<proteinExistence type="predicted"/>
<name>A0ABT1RBJ6_9HYPH</name>
<dbReference type="RefSeq" id="WP_256119203.1">
    <property type="nucleotide sequence ID" value="NZ_WHSB02000008.1"/>
</dbReference>
<comment type="caution">
    <text evidence="1">The sequence shown here is derived from an EMBL/GenBank/DDBJ whole genome shotgun (WGS) entry which is preliminary data.</text>
</comment>
<protein>
    <submittedName>
        <fullName evidence="1">Uncharacterized protein</fullName>
    </submittedName>
</protein>
<reference evidence="1" key="1">
    <citation type="submission" date="2021-07" db="EMBL/GenBank/DDBJ databases">
        <title>Shinella sp. nov., a novel member of the genus Shinella from water.</title>
        <authorList>
            <person name="Deng Y."/>
        </authorList>
    </citation>
    <scope>NUCLEOTIDE SEQUENCE</scope>
    <source>
        <strain evidence="1">CPCC 100929</strain>
    </source>
</reference>
<evidence type="ECO:0000313" key="1">
    <source>
        <dbReference type="EMBL" id="MCQ4632572.1"/>
    </source>
</evidence>
<evidence type="ECO:0000313" key="2">
    <source>
        <dbReference type="Proteomes" id="UP000996601"/>
    </source>
</evidence>
<keyword evidence="2" id="KW-1185">Reference proteome</keyword>